<name>A0A377KM14_9ENTE</name>
<dbReference type="RefSeq" id="WP_115235684.1">
    <property type="nucleotide sequence ID" value="NZ_UGIF01000002.1"/>
</dbReference>
<dbReference type="InterPro" id="IPR016181">
    <property type="entry name" value="Acyl_CoA_acyltransferase"/>
</dbReference>
<protein>
    <submittedName>
        <fullName evidence="4">GNAT family acetyltransferase</fullName>
        <ecNumber evidence="4">2.3.1.-</ecNumber>
    </submittedName>
</protein>
<dbReference type="InterPro" id="IPR050832">
    <property type="entry name" value="Bact_Acetyltransf"/>
</dbReference>
<organism evidence="4 5">
    <name type="scientific">Enterococcus durans</name>
    <dbReference type="NCBI Taxonomy" id="53345"/>
    <lineage>
        <taxon>Bacteria</taxon>
        <taxon>Bacillati</taxon>
        <taxon>Bacillota</taxon>
        <taxon>Bacilli</taxon>
        <taxon>Lactobacillales</taxon>
        <taxon>Enterococcaceae</taxon>
        <taxon>Enterococcus</taxon>
    </lineage>
</organism>
<evidence type="ECO:0000313" key="5">
    <source>
        <dbReference type="Proteomes" id="UP000254070"/>
    </source>
</evidence>
<evidence type="ECO:0000259" key="3">
    <source>
        <dbReference type="PROSITE" id="PS51186"/>
    </source>
</evidence>
<dbReference type="Pfam" id="PF00583">
    <property type="entry name" value="Acetyltransf_1"/>
    <property type="match status" value="1"/>
</dbReference>
<evidence type="ECO:0000313" key="4">
    <source>
        <dbReference type="EMBL" id="STP30227.1"/>
    </source>
</evidence>
<dbReference type="GO" id="GO:0016747">
    <property type="term" value="F:acyltransferase activity, transferring groups other than amino-acyl groups"/>
    <property type="evidence" value="ECO:0007669"/>
    <property type="project" value="InterPro"/>
</dbReference>
<dbReference type="PANTHER" id="PTHR43877">
    <property type="entry name" value="AMINOALKYLPHOSPHONATE N-ACETYLTRANSFERASE-RELATED-RELATED"/>
    <property type="match status" value="1"/>
</dbReference>
<proteinExistence type="predicted"/>
<keyword evidence="2 4" id="KW-0012">Acyltransferase</keyword>
<dbReference type="PROSITE" id="PS51186">
    <property type="entry name" value="GNAT"/>
    <property type="match status" value="1"/>
</dbReference>
<dbReference type="EMBL" id="UGIF01000002">
    <property type="protein sequence ID" value="STP30227.1"/>
    <property type="molecule type" value="Genomic_DNA"/>
</dbReference>
<sequence>MIRKVSIKDAKYLRDITAEELGYDVTLEFMERQIKKLVVDEEKHFIIVYEKEEIGIPIGYVHAELYESIYSEPMFNVLGLAVTKHCQTSGVGRALMEALEEEAKRRNLIGIRLNSSEKRMNAHQFYEHIGYISDKKQKRFLKVF</sequence>
<gene>
    <name evidence="4" type="ORF">NCTC8129_02467</name>
</gene>
<dbReference type="CDD" id="cd04301">
    <property type="entry name" value="NAT_SF"/>
    <property type="match status" value="1"/>
</dbReference>
<dbReference type="AlphaFoldDB" id="A0A377KM14"/>
<dbReference type="EC" id="2.3.1.-" evidence="4"/>
<evidence type="ECO:0000256" key="2">
    <source>
        <dbReference type="ARBA" id="ARBA00023315"/>
    </source>
</evidence>
<dbReference type="Gene3D" id="3.40.630.30">
    <property type="match status" value="1"/>
</dbReference>
<dbReference type="InterPro" id="IPR000182">
    <property type="entry name" value="GNAT_dom"/>
</dbReference>
<reference evidence="4 5" key="1">
    <citation type="submission" date="2018-06" db="EMBL/GenBank/DDBJ databases">
        <authorList>
            <consortium name="Pathogen Informatics"/>
            <person name="Doyle S."/>
        </authorList>
    </citation>
    <scope>NUCLEOTIDE SEQUENCE [LARGE SCALE GENOMIC DNA]</scope>
    <source>
        <strain evidence="4 5">NCTC8129</strain>
    </source>
</reference>
<dbReference type="Proteomes" id="UP000254070">
    <property type="component" value="Unassembled WGS sequence"/>
</dbReference>
<accession>A0A377KM14</accession>
<evidence type="ECO:0000256" key="1">
    <source>
        <dbReference type="ARBA" id="ARBA00022679"/>
    </source>
</evidence>
<dbReference type="SUPFAM" id="SSF55729">
    <property type="entry name" value="Acyl-CoA N-acyltransferases (Nat)"/>
    <property type="match status" value="1"/>
</dbReference>
<keyword evidence="1 4" id="KW-0808">Transferase</keyword>
<feature type="domain" description="N-acetyltransferase" evidence="3">
    <location>
        <begin position="1"/>
        <end position="144"/>
    </location>
</feature>